<dbReference type="InterPro" id="IPR002172">
    <property type="entry name" value="LDrepeatLR_classA_rpt"/>
</dbReference>
<dbReference type="Gene3D" id="4.10.400.10">
    <property type="entry name" value="Low-density Lipoprotein Receptor"/>
    <property type="match status" value="3"/>
</dbReference>
<evidence type="ECO:0000256" key="5">
    <source>
        <dbReference type="ARBA" id="ARBA00023136"/>
    </source>
</evidence>
<dbReference type="SUPFAM" id="SSF57196">
    <property type="entry name" value="EGF/Laminin"/>
    <property type="match status" value="1"/>
</dbReference>
<dbReference type="EMBL" id="CAJOBC010079036">
    <property type="protein sequence ID" value="CAF4268469.1"/>
    <property type="molecule type" value="Genomic_DNA"/>
</dbReference>
<feature type="domain" description="EGF-like" evidence="9">
    <location>
        <begin position="845"/>
        <end position="881"/>
    </location>
</feature>
<dbReference type="InterPro" id="IPR000742">
    <property type="entry name" value="EGF"/>
</dbReference>
<dbReference type="EMBL" id="CAJNOQ010016226">
    <property type="protein sequence ID" value="CAF1377194.1"/>
    <property type="molecule type" value="Genomic_DNA"/>
</dbReference>
<feature type="domain" description="EGF-like" evidence="9">
    <location>
        <begin position="883"/>
        <end position="924"/>
    </location>
</feature>
<dbReference type="Proteomes" id="UP000681722">
    <property type="component" value="Unassembled WGS sequence"/>
</dbReference>
<dbReference type="CDD" id="cd00112">
    <property type="entry name" value="LDLa"/>
    <property type="match status" value="2"/>
</dbReference>
<feature type="domain" description="EGF-like" evidence="9">
    <location>
        <begin position="804"/>
        <end position="843"/>
    </location>
</feature>
<feature type="disulfide bond" evidence="7">
    <location>
        <begin position="852"/>
        <end position="869"/>
    </location>
</feature>
<dbReference type="InterPro" id="IPR036055">
    <property type="entry name" value="LDL_receptor-like_sf"/>
</dbReference>
<feature type="disulfide bond" evidence="8">
    <location>
        <begin position="59"/>
        <end position="74"/>
    </location>
</feature>
<comment type="caution">
    <text evidence="10">The sequence shown here is derived from an EMBL/GenBank/DDBJ whole genome shotgun (WGS) entry which is preliminary data.</text>
</comment>
<dbReference type="OrthoDB" id="2019384at2759"/>
<dbReference type="PRINTS" id="PR00261">
    <property type="entry name" value="LDLRECEPTOR"/>
</dbReference>
<dbReference type="GO" id="GO:0016192">
    <property type="term" value="P:vesicle-mediated transport"/>
    <property type="evidence" value="ECO:0007669"/>
    <property type="project" value="UniProtKB-ARBA"/>
</dbReference>
<evidence type="ECO:0000256" key="7">
    <source>
        <dbReference type="PROSITE-ProRule" id="PRU00076"/>
    </source>
</evidence>
<dbReference type="Gene3D" id="2.10.25.10">
    <property type="entry name" value="Laminin"/>
    <property type="match status" value="2"/>
</dbReference>
<evidence type="ECO:0000256" key="3">
    <source>
        <dbReference type="ARBA" id="ARBA00022737"/>
    </source>
</evidence>
<evidence type="ECO:0000256" key="8">
    <source>
        <dbReference type="PROSITE-ProRule" id="PRU00124"/>
    </source>
</evidence>
<gene>
    <name evidence="10" type="ORF">GPM918_LOCUS32149</name>
    <name evidence="11" type="ORF">SRO942_LOCUS32811</name>
</gene>
<dbReference type="PROSITE" id="PS50026">
    <property type="entry name" value="EGF_3"/>
    <property type="match status" value="4"/>
</dbReference>
<keyword evidence="7" id="KW-0245">EGF-like domain</keyword>
<dbReference type="PANTHER" id="PTHR24270:SF62">
    <property type="entry name" value="LOW-DENSITY LIPOPROTEIN RECEPTOR-RELATED PROTEIN 2"/>
    <property type="match status" value="1"/>
</dbReference>
<proteinExistence type="predicted"/>
<keyword evidence="6 7" id="KW-1015">Disulfide bond</keyword>
<feature type="disulfide bond" evidence="7">
    <location>
        <begin position="871"/>
        <end position="880"/>
    </location>
</feature>
<keyword evidence="2" id="KW-0812">Transmembrane</keyword>
<protein>
    <recommendedName>
        <fullName evidence="9">EGF-like domain-containing protein</fullName>
    </recommendedName>
</protein>
<dbReference type="AlphaFoldDB" id="A0A815JIP8"/>
<evidence type="ECO:0000313" key="11">
    <source>
        <dbReference type="EMBL" id="CAF4268469.1"/>
    </source>
</evidence>
<evidence type="ECO:0000256" key="1">
    <source>
        <dbReference type="ARBA" id="ARBA00004167"/>
    </source>
</evidence>
<evidence type="ECO:0000256" key="2">
    <source>
        <dbReference type="ARBA" id="ARBA00022692"/>
    </source>
</evidence>
<name>A0A815JIP8_9BILA</name>
<keyword evidence="12" id="KW-1185">Reference proteome</keyword>
<dbReference type="Gene3D" id="2.40.128.620">
    <property type="match status" value="1"/>
</dbReference>
<dbReference type="SUPFAM" id="SSF57424">
    <property type="entry name" value="LDL receptor-like module"/>
    <property type="match status" value="4"/>
</dbReference>
<evidence type="ECO:0000313" key="12">
    <source>
        <dbReference type="Proteomes" id="UP000663829"/>
    </source>
</evidence>
<evidence type="ECO:0000313" key="10">
    <source>
        <dbReference type="EMBL" id="CAF1377194.1"/>
    </source>
</evidence>
<feature type="disulfide bond" evidence="8">
    <location>
        <begin position="90"/>
        <end position="108"/>
    </location>
</feature>
<dbReference type="Pfam" id="PF00057">
    <property type="entry name" value="Ldl_recept_a"/>
    <property type="match status" value="2"/>
</dbReference>
<dbReference type="SMART" id="SM00181">
    <property type="entry name" value="EGF"/>
    <property type="match status" value="3"/>
</dbReference>
<feature type="domain" description="EGF-like" evidence="9">
    <location>
        <begin position="1088"/>
        <end position="1126"/>
    </location>
</feature>
<feature type="disulfide bond" evidence="7">
    <location>
        <begin position="1116"/>
        <end position="1125"/>
    </location>
</feature>
<dbReference type="PROSITE" id="PS00022">
    <property type="entry name" value="EGF_1"/>
    <property type="match status" value="4"/>
</dbReference>
<dbReference type="InterPro" id="IPR050685">
    <property type="entry name" value="LDLR"/>
</dbReference>
<evidence type="ECO:0000259" key="9">
    <source>
        <dbReference type="PROSITE" id="PS50026"/>
    </source>
</evidence>
<dbReference type="PROSITE" id="PS01186">
    <property type="entry name" value="EGF_2"/>
    <property type="match status" value="1"/>
</dbReference>
<accession>A0A815JIP8</accession>
<sequence>MISKDVIQSILGNVEDVLDLIDERLDQFLFHRVYFDRTPVCYRFLFTCSNPCLDWRDICDLEWDCNEGEDERHCEHLEINTCNNITEYRCRNSLCIDRQFLLDGQPDCLDATDEQNSVISKTQDNYLLCNSFANRFYPYETKSYLMYNESGPCKCYAYFPTNRTDECIDTIKCAIFDENYECIIKYNRTFSYLINQCFSADKRHLYSKSYFLSPIVKTYYLHEQFLTDDFTEIYRPGLICLEGKFKCRGIEIRYYNNDKYCFNYSDIYENNTYPFLPFEFLFCQNQTHNHPSYCNDTKNFYICPVSGECISNYRLHDGFTDCIDGSDERYTSHNNLDSYFTRDRFHCEINTEQTIMFYFVGKKCGDPKFFSHCNVLKENFTLKVLVPFDHLCNSIWDFRNGLDEIDCLEWICETDWYKSSSRLDSTNRWTGNCVHRKSFKDKQFDFPDGSDEICTVKQMRLKKCNNCSHPHHPLLKCSDVTTINNELPCTIFANDVIECLGGIDERMTYACSDGLPLDNRFLCQHDLKCIEQIYLCDNIRHCSNGEDESFELCGTNNCGQGEFDCQENSTRCIPNTWRCDNENDCIENERDEKLCIVKRVNKNYKSIREPLIVEPKPRSVLKLRSNHQSLKKVKEKYDIKHANEFIHKCNSGVPVMRLNEEKCLCPAHVHGDLCQYYSHHLTVVFELNITSSKNQLQQLTPVVKIGILLNYKDKINDHLFLTRNILNRNTVYRKNRLYLNYPFKQVDKVYDEAFFNNYKVQFLLYNLYERNVSLFAVWQYNIKFPFLPAYRLATVLNLDLKYQNKKICAQHACSIHGQCYVIQNNESLYYCSCDYGYSGQFCNETHDQCNNCTNNSLCLPTYSNQYFYCVCPLYQFGLTCHLEVEQCDEYLCENNGTCLTWIDEYHQEKISCLCHAEYFGQYCEDVAVSLSLILEDDGGDDLIKILQMMDTLNNGLLIVSQQILNNLKLVDNNTYLINYGKSTLSEIVLLKTYSMNQQQANMYLVYYNLNMKPLTIINNKTKCSNTNELNLIPNSYTFINDIFTVLKKYQRPCQIPNQISCFYDLNISYLCFCDPKALRADCYYYDFDYDKCSYCLNNGRCYRGEKDNSNDFLCKCLKCQYGEICEYSTENFAFSLQTLLLSFSSEENVSRNKGKDLLVYSKKIL</sequence>
<evidence type="ECO:0000256" key="6">
    <source>
        <dbReference type="ARBA" id="ARBA00023157"/>
    </source>
</evidence>
<feature type="disulfide bond" evidence="7">
    <location>
        <begin position="914"/>
        <end position="923"/>
    </location>
</feature>
<organism evidence="10 12">
    <name type="scientific">Didymodactylos carnosus</name>
    <dbReference type="NCBI Taxonomy" id="1234261"/>
    <lineage>
        <taxon>Eukaryota</taxon>
        <taxon>Metazoa</taxon>
        <taxon>Spiralia</taxon>
        <taxon>Gnathifera</taxon>
        <taxon>Rotifera</taxon>
        <taxon>Eurotatoria</taxon>
        <taxon>Bdelloidea</taxon>
        <taxon>Philodinida</taxon>
        <taxon>Philodinidae</taxon>
        <taxon>Didymodactylos</taxon>
    </lineage>
</organism>
<dbReference type="PROSITE" id="PS50068">
    <property type="entry name" value="LDLRA_2"/>
    <property type="match status" value="4"/>
</dbReference>
<keyword evidence="3" id="KW-0677">Repeat</keyword>
<feature type="disulfide bond" evidence="7">
    <location>
        <begin position="833"/>
        <end position="842"/>
    </location>
</feature>
<reference evidence="10" key="1">
    <citation type="submission" date="2021-02" db="EMBL/GenBank/DDBJ databases">
        <authorList>
            <person name="Nowell W R."/>
        </authorList>
    </citation>
    <scope>NUCLEOTIDE SEQUENCE</scope>
</reference>
<keyword evidence="5" id="KW-0472">Membrane</keyword>
<dbReference type="GO" id="GO:0005886">
    <property type="term" value="C:plasma membrane"/>
    <property type="evidence" value="ECO:0007669"/>
    <property type="project" value="TreeGrafter"/>
</dbReference>
<dbReference type="SMART" id="SM00192">
    <property type="entry name" value="LDLa"/>
    <property type="match status" value="5"/>
</dbReference>
<keyword evidence="4" id="KW-1133">Transmembrane helix</keyword>
<comment type="subcellular location">
    <subcellularLocation>
        <location evidence="1">Membrane</location>
        <topology evidence="1">Single-pass membrane protein</topology>
    </subcellularLocation>
</comment>
<evidence type="ECO:0000256" key="4">
    <source>
        <dbReference type="ARBA" id="ARBA00022989"/>
    </source>
</evidence>
<dbReference type="Proteomes" id="UP000663829">
    <property type="component" value="Unassembled WGS sequence"/>
</dbReference>
<dbReference type="PANTHER" id="PTHR24270">
    <property type="entry name" value="LOW-DENSITY LIPOPROTEIN RECEPTOR-RELATED"/>
    <property type="match status" value="1"/>
</dbReference>
<comment type="caution">
    <text evidence="7">Lacks conserved residue(s) required for the propagation of feature annotation.</text>
</comment>